<dbReference type="InterPro" id="IPR050365">
    <property type="entry name" value="TIM50"/>
</dbReference>
<dbReference type="Gene3D" id="3.40.50.1000">
    <property type="entry name" value="HAD superfamily/HAD-like"/>
    <property type="match status" value="1"/>
</dbReference>
<keyword evidence="1" id="KW-0811">Translocation</keyword>
<comment type="function">
    <text evidence="1">Essential component of the TIM23 complex, a complex that mediates the translocation of transit peptide-containing proteins across the mitochondrial inner membrane.</text>
</comment>
<dbReference type="InterPro" id="IPR036412">
    <property type="entry name" value="HAD-like_sf"/>
</dbReference>
<dbReference type="EMBL" id="CAJZBQ010000054">
    <property type="protein sequence ID" value="CAG9332455.1"/>
    <property type="molecule type" value="Genomic_DNA"/>
</dbReference>
<keyword evidence="4" id="KW-1185">Reference proteome</keyword>
<dbReference type="SUPFAM" id="SSF56784">
    <property type="entry name" value="HAD-like"/>
    <property type="match status" value="1"/>
</dbReference>
<comment type="caution">
    <text evidence="3">The sequence shown here is derived from an EMBL/GenBank/DDBJ whole genome shotgun (WGS) entry which is preliminary data.</text>
</comment>
<dbReference type="AlphaFoldDB" id="A0AAU9KEU4"/>
<evidence type="ECO:0000313" key="4">
    <source>
        <dbReference type="Proteomes" id="UP001162131"/>
    </source>
</evidence>
<reference evidence="3" key="1">
    <citation type="submission" date="2021-09" db="EMBL/GenBank/DDBJ databases">
        <authorList>
            <consortium name="AG Swart"/>
            <person name="Singh M."/>
            <person name="Singh A."/>
            <person name="Seah K."/>
            <person name="Emmerich C."/>
        </authorList>
    </citation>
    <scope>NUCLEOTIDE SEQUENCE</scope>
    <source>
        <strain evidence="3">ATCC30299</strain>
    </source>
</reference>
<evidence type="ECO:0000313" key="3">
    <source>
        <dbReference type="EMBL" id="CAG9332455.1"/>
    </source>
</evidence>
<name>A0AAU9KEU4_9CILI</name>
<organism evidence="3 4">
    <name type="scientific">Blepharisma stoltei</name>
    <dbReference type="NCBI Taxonomy" id="1481888"/>
    <lineage>
        <taxon>Eukaryota</taxon>
        <taxon>Sar</taxon>
        <taxon>Alveolata</taxon>
        <taxon>Ciliophora</taxon>
        <taxon>Postciliodesmatophora</taxon>
        <taxon>Heterotrichea</taxon>
        <taxon>Heterotrichida</taxon>
        <taxon>Blepharismidae</taxon>
        <taxon>Blepharisma</taxon>
    </lineage>
</organism>
<keyword evidence="1" id="KW-0653">Protein transport</keyword>
<dbReference type="SMART" id="SM00577">
    <property type="entry name" value="CPDc"/>
    <property type="match status" value="1"/>
</dbReference>
<keyword evidence="1" id="KW-0809">Transit peptide</keyword>
<gene>
    <name evidence="3" type="ORF">BSTOLATCC_MIC55901</name>
</gene>
<dbReference type="Proteomes" id="UP001162131">
    <property type="component" value="Unassembled WGS sequence"/>
</dbReference>
<evidence type="ECO:0000259" key="2">
    <source>
        <dbReference type="PROSITE" id="PS50969"/>
    </source>
</evidence>
<proteinExistence type="inferred from homology"/>
<dbReference type="InterPro" id="IPR023214">
    <property type="entry name" value="HAD_sf"/>
</dbReference>
<keyword evidence="1" id="KW-0496">Mitochondrion</keyword>
<keyword evidence="1" id="KW-0813">Transport</keyword>
<dbReference type="PROSITE" id="PS50969">
    <property type="entry name" value="FCP1"/>
    <property type="match status" value="1"/>
</dbReference>
<dbReference type="GO" id="GO:0015031">
    <property type="term" value="P:protein transport"/>
    <property type="evidence" value="ECO:0007669"/>
    <property type="project" value="UniProtKB-KW"/>
</dbReference>
<dbReference type="InterPro" id="IPR004274">
    <property type="entry name" value="FCP1_dom"/>
</dbReference>
<comment type="subunit">
    <text evidence="1">Component of the TIM23 complex.</text>
</comment>
<evidence type="ECO:0000256" key="1">
    <source>
        <dbReference type="RuleBase" id="RU365079"/>
    </source>
</evidence>
<dbReference type="PANTHER" id="PTHR12210">
    <property type="entry name" value="DULLARD PROTEIN PHOSPHATASE"/>
    <property type="match status" value="1"/>
</dbReference>
<protein>
    <recommendedName>
        <fullName evidence="1">Mitochondrial import inner membrane translocase subunit TIM50</fullName>
    </recommendedName>
</protein>
<feature type="domain" description="FCP1 homology" evidence="2">
    <location>
        <begin position="1"/>
        <end position="86"/>
    </location>
</feature>
<sequence>MIILDFLDPNNELIHQRFYRENCIEIGKILIKDIRIFDRKLKNIVIIDNSVYAFGYQLDNGIPIISWHNNKHDKELFNLIDYLETLSKVDDIRVLNRHVFHLHTFYEDCVEEFNS</sequence>
<comment type="similarity">
    <text evidence="1">Belongs to the TIM50 family.</text>
</comment>
<accession>A0AAU9KEU4</accession>
<dbReference type="Pfam" id="PF03031">
    <property type="entry name" value="NIF"/>
    <property type="match status" value="1"/>
</dbReference>
<comment type="subcellular location">
    <subcellularLocation>
        <location evidence="1">Mitochondrion inner membrane</location>
        <topology evidence="1">Single-pass membrane protein</topology>
    </subcellularLocation>
</comment>
<dbReference type="GO" id="GO:0005744">
    <property type="term" value="C:TIM23 mitochondrial import inner membrane translocase complex"/>
    <property type="evidence" value="ECO:0007669"/>
    <property type="project" value="UniProtKB-UniRule"/>
</dbReference>